<feature type="compositionally biased region" description="Basic and acidic residues" evidence="1">
    <location>
        <begin position="353"/>
        <end position="363"/>
    </location>
</feature>
<evidence type="ECO:0000313" key="3">
    <source>
        <dbReference type="Proteomes" id="UP000001514"/>
    </source>
</evidence>
<reference evidence="2 3" key="1">
    <citation type="journal article" date="2011" name="Science">
        <title>The Selaginella genome identifies genetic changes associated with the evolution of vascular plants.</title>
        <authorList>
            <person name="Banks J.A."/>
            <person name="Nishiyama T."/>
            <person name="Hasebe M."/>
            <person name="Bowman J.L."/>
            <person name="Gribskov M."/>
            <person name="dePamphilis C."/>
            <person name="Albert V.A."/>
            <person name="Aono N."/>
            <person name="Aoyama T."/>
            <person name="Ambrose B.A."/>
            <person name="Ashton N.W."/>
            <person name="Axtell M.J."/>
            <person name="Barker E."/>
            <person name="Barker M.S."/>
            <person name="Bennetzen J.L."/>
            <person name="Bonawitz N.D."/>
            <person name="Chapple C."/>
            <person name="Cheng C."/>
            <person name="Correa L.G."/>
            <person name="Dacre M."/>
            <person name="DeBarry J."/>
            <person name="Dreyer I."/>
            <person name="Elias M."/>
            <person name="Engstrom E.M."/>
            <person name="Estelle M."/>
            <person name="Feng L."/>
            <person name="Finet C."/>
            <person name="Floyd S.K."/>
            <person name="Frommer W.B."/>
            <person name="Fujita T."/>
            <person name="Gramzow L."/>
            <person name="Gutensohn M."/>
            <person name="Harholt J."/>
            <person name="Hattori M."/>
            <person name="Heyl A."/>
            <person name="Hirai T."/>
            <person name="Hiwatashi Y."/>
            <person name="Ishikawa M."/>
            <person name="Iwata M."/>
            <person name="Karol K.G."/>
            <person name="Koehler B."/>
            <person name="Kolukisaoglu U."/>
            <person name="Kubo M."/>
            <person name="Kurata T."/>
            <person name="Lalonde S."/>
            <person name="Li K."/>
            <person name="Li Y."/>
            <person name="Litt A."/>
            <person name="Lyons E."/>
            <person name="Manning G."/>
            <person name="Maruyama T."/>
            <person name="Michael T.P."/>
            <person name="Mikami K."/>
            <person name="Miyazaki S."/>
            <person name="Morinaga S."/>
            <person name="Murata T."/>
            <person name="Mueller-Roeber B."/>
            <person name="Nelson D.R."/>
            <person name="Obara M."/>
            <person name="Oguri Y."/>
            <person name="Olmstead R.G."/>
            <person name="Onodera N."/>
            <person name="Petersen B.L."/>
            <person name="Pils B."/>
            <person name="Prigge M."/>
            <person name="Rensing S.A."/>
            <person name="Riano-Pachon D.M."/>
            <person name="Roberts A.W."/>
            <person name="Sato Y."/>
            <person name="Scheller H.V."/>
            <person name="Schulz B."/>
            <person name="Schulz C."/>
            <person name="Shakirov E.V."/>
            <person name="Shibagaki N."/>
            <person name="Shinohara N."/>
            <person name="Shippen D.E."/>
            <person name="Soerensen I."/>
            <person name="Sotooka R."/>
            <person name="Sugimoto N."/>
            <person name="Sugita M."/>
            <person name="Sumikawa N."/>
            <person name="Tanurdzic M."/>
            <person name="Theissen G."/>
            <person name="Ulvskov P."/>
            <person name="Wakazuki S."/>
            <person name="Weng J.K."/>
            <person name="Willats W.W."/>
            <person name="Wipf D."/>
            <person name="Wolf P.G."/>
            <person name="Yang L."/>
            <person name="Zimmer A.D."/>
            <person name="Zhu Q."/>
            <person name="Mitros T."/>
            <person name="Hellsten U."/>
            <person name="Loque D."/>
            <person name="Otillar R."/>
            <person name="Salamov A."/>
            <person name="Schmutz J."/>
            <person name="Shapiro H."/>
            <person name="Lindquist E."/>
            <person name="Lucas S."/>
            <person name="Rokhsar D."/>
            <person name="Grigoriev I.V."/>
        </authorList>
    </citation>
    <scope>NUCLEOTIDE SEQUENCE [LARGE SCALE GENOMIC DNA]</scope>
</reference>
<dbReference type="AlphaFoldDB" id="D8QR36"/>
<feature type="region of interest" description="Disordered" evidence="1">
    <location>
        <begin position="313"/>
        <end position="363"/>
    </location>
</feature>
<dbReference type="Gramene" id="EFJ37912">
    <property type="protein sequence ID" value="EFJ37912"/>
    <property type="gene ID" value="SELMODRAFT_402569"/>
</dbReference>
<dbReference type="EMBL" id="GL377565">
    <property type="protein sequence ID" value="EFJ37912.1"/>
    <property type="molecule type" value="Genomic_DNA"/>
</dbReference>
<dbReference type="HOGENOM" id="CLU_763762_0_0_1"/>
<dbReference type="InParanoid" id="D8QR36"/>
<gene>
    <name evidence="2" type="ORF">SELMODRAFT_402569</name>
</gene>
<evidence type="ECO:0000256" key="1">
    <source>
        <dbReference type="SAM" id="MobiDB-lite"/>
    </source>
</evidence>
<dbReference type="PANTHER" id="PTHR28617:SF1">
    <property type="entry name" value="CILIA- AND FLAGELLA-ASSOCIATED PROTEIN 77"/>
    <property type="match status" value="1"/>
</dbReference>
<protein>
    <submittedName>
        <fullName evidence="2">Uncharacterized protein</fullName>
    </submittedName>
</protein>
<dbReference type="Proteomes" id="UP000001514">
    <property type="component" value="Unassembled WGS sequence"/>
</dbReference>
<proteinExistence type="predicted"/>
<sequence length="363" mass="40940">MLLIQDYIVERSDWESSDKAVEDRESVENLGPTHAITEHRIFVAGPGRLVTAVAGPAGVRILSAPDLLVKETEVREYEPDSLAPCTRRVPDHVPSDFGFGKNLEYNPVLYGWNTTKVLEITKLVRATTMGWELGNTFTQHKVMVCIWRDTATLEWKPGAYARSWPMERTLPCSTAWTNDHSRLLGSGWRPIVCDRQTVKRPTRDIPPETFSYGIIDERGDTVKESMIHREHVPNPHATKGKDIRAMNKKAPKMNVVRADQQRGYRLEHPLKLKVKKRIGRNNRRVDDLQLCRGLDKDEPVPPARPRFHQAAVRPSPIDQDGGSPLRLVLPEVQPPAGEGALRHVQVQGGPSQDRQRPDHSTAA</sequence>
<name>D8QR36_SELML</name>
<dbReference type="PANTHER" id="PTHR28617">
    <property type="entry name" value="CILIA- AND FLAGELLA-ASSOCIATED PROTEIN 77"/>
    <property type="match status" value="1"/>
</dbReference>
<dbReference type="Pfam" id="PF14825">
    <property type="entry name" value="CFAP77"/>
    <property type="match status" value="1"/>
</dbReference>
<dbReference type="KEGG" id="smo:SELMODRAFT_402569"/>
<dbReference type="InterPro" id="IPR029147">
    <property type="entry name" value="CFAP77"/>
</dbReference>
<organism evidence="3">
    <name type="scientific">Selaginella moellendorffii</name>
    <name type="common">Spikemoss</name>
    <dbReference type="NCBI Taxonomy" id="88036"/>
    <lineage>
        <taxon>Eukaryota</taxon>
        <taxon>Viridiplantae</taxon>
        <taxon>Streptophyta</taxon>
        <taxon>Embryophyta</taxon>
        <taxon>Tracheophyta</taxon>
        <taxon>Lycopodiopsida</taxon>
        <taxon>Selaginellales</taxon>
        <taxon>Selaginellaceae</taxon>
        <taxon>Selaginella</taxon>
    </lineage>
</organism>
<evidence type="ECO:0000313" key="2">
    <source>
        <dbReference type="EMBL" id="EFJ37912.1"/>
    </source>
</evidence>
<accession>D8QR36</accession>
<keyword evidence="3" id="KW-1185">Reference proteome</keyword>